<dbReference type="EMBL" id="CBTJ020000101">
    <property type="protein sequence ID" value="CDI04163.1"/>
    <property type="molecule type" value="Genomic_DNA"/>
</dbReference>
<evidence type="ECO:0000313" key="2">
    <source>
        <dbReference type="EMBL" id="CDI04163.1"/>
    </source>
</evidence>
<reference evidence="2" key="1">
    <citation type="submission" date="2013-07" db="EMBL/GenBank/DDBJ databases">
        <authorList>
            <person name="McIlroy S."/>
        </authorList>
    </citation>
    <scope>NUCLEOTIDE SEQUENCE [LARGE SCALE GENOMIC DNA]</scope>
    <source>
        <strain evidence="2">Run_A_D11</strain>
    </source>
</reference>
<sequence>MASSSEQERRQHHRIRFPISERPAFLIASQSFAVIDVSARGLHYVMTEPPLPAMRENISGILQFRRGTRVAVEGVVVRSQNERVALHLNREIPFSILLAEQRYLHARYPMWS</sequence>
<accession>W6ME83</accession>
<comment type="caution">
    <text evidence="2">The sequence shown here is derived from an EMBL/GenBank/DDBJ whole genome shotgun (WGS) entry which is preliminary data.</text>
</comment>
<dbReference type="Proteomes" id="UP000035760">
    <property type="component" value="Unassembled WGS sequence"/>
</dbReference>
<dbReference type="RefSeq" id="WP_048676005.1">
    <property type="nucleotide sequence ID" value="NZ_CBTJ020000101.1"/>
</dbReference>
<proteinExistence type="predicted"/>
<organism evidence="2 3">
    <name type="scientific">Candidatus Competibacter denitrificans Run_A_D11</name>
    <dbReference type="NCBI Taxonomy" id="1400863"/>
    <lineage>
        <taxon>Bacteria</taxon>
        <taxon>Pseudomonadati</taxon>
        <taxon>Pseudomonadota</taxon>
        <taxon>Gammaproteobacteria</taxon>
        <taxon>Candidatus Competibacteraceae</taxon>
        <taxon>Candidatus Competibacter</taxon>
    </lineage>
</organism>
<dbReference type="Gene3D" id="2.40.10.220">
    <property type="entry name" value="predicted glycosyltransferase like domains"/>
    <property type="match status" value="1"/>
</dbReference>
<dbReference type="OrthoDB" id="5894630at2"/>
<feature type="domain" description="PilZ" evidence="1">
    <location>
        <begin position="8"/>
        <end position="90"/>
    </location>
</feature>
<dbReference type="GO" id="GO:0035438">
    <property type="term" value="F:cyclic-di-GMP binding"/>
    <property type="evidence" value="ECO:0007669"/>
    <property type="project" value="InterPro"/>
</dbReference>
<name>W6ME83_9GAMM</name>
<evidence type="ECO:0000313" key="3">
    <source>
        <dbReference type="Proteomes" id="UP000035760"/>
    </source>
</evidence>
<dbReference type="Pfam" id="PF07238">
    <property type="entry name" value="PilZ"/>
    <property type="match status" value="1"/>
</dbReference>
<gene>
    <name evidence="2" type="ORF">BN873_890069</name>
</gene>
<evidence type="ECO:0000259" key="1">
    <source>
        <dbReference type="Pfam" id="PF07238"/>
    </source>
</evidence>
<protein>
    <recommendedName>
        <fullName evidence="1">PilZ domain-containing protein</fullName>
    </recommendedName>
</protein>
<dbReference type="AlphaFoldDB" id="W6ME83"/>
<reference evidence="2" key="2">
    <citation type="submission" date="2014-03" db="EMBL/GenBank/DDBJ databases">
        <title>Candidatus Competibacter-lineage genomes retrieved from metagenomes reveal functional metabolic diversity.</title>
        <authorList>
            <person name="McIlroy S.J."/>
            <person name="Albertsen M."/>
            <person name="Andresen E.K."/>
            <person name="Saunders A.M."/>
            <person name="Kristiansen R."/>
            <person name="Stokholm-Bjerregaard M."/>
            <person name="Nielsen K.L."/>
            <person name="Nielsen P.H."/>
        </authorList>
    </citation>
    <scope>NUCLEOTIDE SEQUENCE</scope>
    <source>
        <strain evidence="2">Run_A_D11</strain>
    </source>
</reference>
<dbReference type="SUPFAM" id="SSF141371">
    <property type="entry name" value="PilZ domain-like"/>
    <property type="match status" value="1"/>
</dbReference>
<dbReference type="InterPro" id="IPR009875">
    <property type="entry name" value="PilZ_domain"/>
</dbReference>
<dbReference type="STRING" id="1400863.BN873_890069"/>
<keyword evidence="3" id="KW-1185">Reference proteome</keyword>